<dbReference type="InterPro" id="IPR010733">
    <property type="entry name" value="DUF1308"/>
</dbReference>
<evidence type="ECO:0000259" key="1">
    <source>
        <dbReference type="Pfam" id="PF07000"/>
    </source>
</evidence>
<keyword evidence="3" id="KW-1185">Reference proteome</keyword>
<dbReference type="InterPro" id="IPR029060">
    <property type="entry name" value="PIN-like_dom_sf"/>
</dbReference>
<organism evidence="2 3">
    <name type="scientific">Dolichospermum heterosporum TAC447</name>
    <dbReference type="NCBI Taxonomy" id="747523"/>
    <lineage>
        <taxon>Bacteria</taxon>
        <taxon>Bacillati</taxon>
        <taxon>Cyanobacteriota</taxon>
        <taxon>Cyanophyceae</taxon>
        <taxon>Nostocales</taxon>
        <taxon>Aphanizomenonaceae</taxon>
        <taxon>Dolichospermum</taxon>
        <taxon>Dolichospermum heterosporum</taxon>
    </lineage>
</organism>
<dbReference type="SUPFAM" id="SSF88723">
    <property type="entry name" value="PIN domain-like"/>
    <property type="match status" value="1"/>
</dbReference>
<evidence type="ECO:0000313" key="2">
    <source>
        <dbReference type="EMBL" id="UUO14429.1"/>
    </source>
</evidence>
<dbReference type="RefSeq" id="WP_201769132.1">
    <property type="nucleotide sequence ID" value="NZ_CP099464.1"/>
</dbReference>
<protein>
    <submittedName>
        <fullName evidence="2">DUF1308 domain-containing protein</fullName>
    </submittedName>
</protein>
<dbReference type="PANTHER" id="PTHR13379">
    <property type="entry name" value="UNCHARACTERIZED DUF1308"/>
    <property type="match status" value="1"/>
</dbReference>
<dbReference type="EMBL" id="CP099464">
    <property type="protein sequence ID" value="UUO14429.1"/>
    <property type="molecule type" value="Genomic_DNA"/>
</dbReference>
<dbReference type="Proteomes" id="UP001057561">
    <property type="component" value="Chromosome"/>
</dbReference>
<evidence type="ECO:0000313" key="3">
    <source>
        <dbReference type="Proteomes" id="UP001057561"/>
    </source>
</evidence>
<dbReference type="PANTHER" id="PTHR13379:SF0">
    <property type="entry name" value="UPF0415 PROTEIN C7ORF25"/>
    <property type="match status" value="1"/>
</dbReference>
<feature type="domain" description="DUF1308" evidence="1">
    <location>
        <begin position="34"/>
        <end position="149"/>
    </location>
</feature>
<accession>A0ABY5LXZ9</accession>
<reference evidence="2" key="1">
    <citation type="submission" date="2022-06" db="EMBL/GenBank/DDBJ databases">
        <title>Nostosin G and Spiroidesin B from the Cyanobacterium Dolichospermum sp. NIES-1697.</title>
        <authorList>
            <person name="Phan C.-S."/>
            <person name="Mehjabin J.J."/>
            <person name="Anas A.R.J."/>
            <person name="Hayasaka M."/>
            <person name="Onoki R."/>
            <person name="Wang J."/>
            <person name="Umezawa T."/>
            <person name="Washio K."/>
            <person name="Morikawa M."/>
            <person name="Okino T."/>
        </authorList>
    </citation>
    <scope>NUCLEOTIDE SEQUENCE</scope>
    <source>
        <strain evidence="2">NIES-1697</strain>
    </source>
</reference>
<sequence length="151" mass="16806">MNSPIKLFGQIKIEAQQMINLDTGTAIAFIAENSSIRYELRQYVKEQEMVMTQTAFAEFTTIVKTIARLSEQNRANRLLQRVTIIPDNPSPRALNLQPTRKLGINDIIILGTGDQLNIFTTTADAKAVRAASAQGVDFDVYIHLPFPLTGN</sequence>
<name>A0ABY5LXZ9_9CYAN</name>
<gene>
    <name evidence="2" type="ORF">NG743_20685</name>
</gene>
<dbReference type="Pfam" id="PF07000">
    <property type="entry name" value="DUF1308"/>
    <property type="match status" value="1"/>
</dbReference>
<proteinExistence type="predicted"/>